<dbReference type="STRING" id="1797259.A2989_00215"/>
<name>A0A1F4ZAJ5_9BACT</name>
<sequence length="281" mass="31963">MSLFGEFTKENFSYTDLFPINPDKGMKLVGYLGSLGGVDLFHRSLQRFVDISHKMADVVSLDGVKGAGKSTLQVLLAEKLMSVTDRPVVTTKLGGFIDAKEAKLYEVPITEGRMDGEASWQMLQQLLLVKLTQIDSRLGKPTFLGVRGPINRLVAWEKHPEERRFNDLFDYSFFHPYINVDQVIDKERYGADKKAVRQPLPRITFGLLAPEEHLETRIRNDATKIEPERFNSAQRNAMAHTETAVRLAQRYPDKFVTVATSWGVDKTVDYVLDKLREKDIV</sequence>
<organism evidence="1 2">
    <name type="scientific">Candidatus Amesbacteria bacterium RIFCSPLOWO2_01_FULL_48_25</name>
    <dbReference type="NCBI Taxonomy" id="1797259"/>
    <lineage>
        <taxon>Bacteria</taxon>
        <taxon>Candidatus Amesiibacteriota</taxon>
    </lineage>
</organism>
<dbReference type="InterPro" id="IPR027417">
    <property type="entry name" value="P-loop_NTPase"/>
</dbReference>
<accession>A0A1F4ZAJ5</accession>
<protein>
    <submittedName>
        <fullName evidence="1">Uncharacterized protein</fullName>
    </submittedName>
</protein>
<evidence type="ECO:0000313" key="2">
    <source>
        <dbReference type="Proteomes" id="UP000177080"/>
    </source>
</evidence>
<proteinExistence type="predicted"/>
<dbReference type="Proteomes" id="UP000177080">
    <property type="component" value="Unassembled WGS sequence"/>
</dbReference>
<comment type="caution">
    <text evidence="1">The sequence shown here is derived from an EMBL/GenBank/DDBJ whole genome shotgun (WGS) entry which is preliminary data.</text>
</comment>
<evidence type="ECO:0000313" key="1">
    <source>
        <dbReference type="EMBL" id="OGD03242.1"/>
    </source>
</evidence>
<reference evidence="1 2" key="1">
    <citation type="journal article" date="2016" name="Nat. Commun.">
        <title>Thousands of microbial genomes shed light on interconnected biogeochemical processes in an aquifer system.</title>
        <authorList>
            <person name="Anantharaman K."/>
            <person name="Brown C.T."/>
            <person name="Hug L.A."/>
            <person name="Sharon I."/>
            <person name="Castelle C.J."/>
            <person name="Probst A.J."/>
            <person name="Thomas B.C."/>
            <person name="Singh A."/>
            <person name="Wilkins M.J."/>
            <person name="Karaoz U."/>
            <person name="Brodie E.L."/>
            <person name="Williams K.H."/>
            <person name="Hubbard S.S."/>
            <person name="Banfield J.F."/>
        </authorList>
    </citation>
    <scope>NUCLEOTIDE SEQUENCE [LARGE SCALE GENOMIC DNA]</scope>
</reference>
<gene>
    <name evidence="1" type="ORF">A2989_00215</name>
</gene>
<dbReference type="SUPFAM" id="SSF52540">
    <property type="entry name" value="P-loop containing nucleoside triphosphate hydrolases"/>
    <property type="match status" value="1"/>
</dbReference>
<dbReference type="EMBL" id="MEXN01000007">
    <property type="protein sequence ID" value="OGD03242.1"/>
    <property type="molecule type" value="Genomic_DNA"/>
</dbReference>
<dbReference type="AlphaFoldDB" id="A0A1F4ZAJ5"/>